<dbReference type="Pfam" id="PF04966">
    <property type="entry name" value="OprB"/>
    <property type="match status" value="1"/>
</dbReference>
<evidence type="ECO:0000313" key="4">
    <source>
        <dbReference type="Proteomes" id="UP001258994"/>
    </source>
</evidence>
<sequence length="404" mass="43942">MSVKMKSAVALAISLAISPLTFAKDGQKVGSPDSTEHVIEDNKHAPRISIKERLEEDYGLSLSADYIAFGTASDDTMEGTDDSAASGVFRLMGSWAATESGSLNFKIEHRHAYTDEAPKMYGINNIGMASLSGAAFNDQGARVTNLYWRQNFNDGNTVVWAGFMDITDYLDAYAQASPWTDFSNLVFSTGSGTMALPDDAAFGMAAAHMITDNIYVLGGIADASGMSDLEEMSDNVDKFLNDEKHHKSIELGYTGAGKSRIYLDNVHVTYWHQDGGTRHDNNASGDDSEGVNFSASFMMGKWMPFIRGGVAEGSAPMLEQSLSIGTGYYGLLKEGDTLGVAANWGKVNKEAFGTDQNQYIGQVYYKIPVTDYLELIPDVQYVRNGAISNEEDQVIFGLRARIIL</sequence>
<dbReference type="InterPro" id="IPR038673">
    <property type="entry name" value="OprB_sf"/>
</dbReference>
<gene>
    <name evidence="3" type="ORF">RGQ13_06240</name>
</gene>
<evidence type="ECO:0000313" key="3">
    <source>
        <dbReference type="EMBL" id="WNC73589.1"/>
    </source>
</evidence>
<proteinExistence type="inferred from homology"/>
<evidence type="ECO:0000256" key="1">
    <source>
        <dbReference type="ARBA" id="ARBA00008769"/>
    </source>
</evidence>
<dbReference type="Proteomes" id="UP001258994">
    <property type="component" value="Chromosome"/>
</dbReference>
<dbReference type="InterPro" id="IPR007049">
    <property type="entry name" value="Carb-sel_porin_OprB"/>
</dbReference>
<accession>A0ABY9TXJ8</accession>
<feature type="chain" id="PRO_5045014428" evidence="2">
    <location>
        <begin position="24"/>
        <end position="404"/>
    </location>
</feature>
<keyword evidence="2" id="KW-0732">Signal</keyword>
<comment type="similarity">
    <text evidence="1 2">Belongs to the OprB family.</text>
</comment>
<keyword evidence="4" id="KW-1185">Reference proteome</keyword>
<dbReference type="RefSeq" id="WP_348392701.1">
    <property type="nucleotide sequence ID" value="NZ_CP134145.1"/>
</dbReference>
<feature type="signal peptide" evidence="2">
    <location>
        <begin position="1"/>
        <end position="23"/>
    </location>
</feature>
<dbReference type="Gene3D" id="2.40.160.180">
    <property type="entry name" value="Carbohydrate-selective porin OprB"/>
    <property type="match status" value="1"/>
</dbReference>
<evidence type="ECO:0000256" key="2">
    <source>
        <dbReference type="RuleBase" id="RU363072"/>
    </source>
</evidence>
<name>A0ABY9TXJ8_9GAMM</name>
<organism evidence="3 4">
    <name type="scientific">Thalassotalea psychrophila</name>
    <dbReference type="NCBI Taxonomy" id="3065647"/>
    <lineage>
        <taxon>Bacteria</taxon>
        <taxon>Pseudomonadati</taxon>
        <taxon>Pseudomonadota</taxon>
        <taxon>Gammaproteobacteria</taxon>
        <taxon>Alteromonadales</taxon>
        <taxon>Colwelliaceae</taxon>
        <taxon>Thalassotalea</taxon>
    </lineage>
</organism>
<protein>
    <submittedName>
        <fullName evidence="3">Carbohydrate porin</fullName>
    </submittedName>
</protein>
<dbReference type="EMBL" id="CP134145">
    <property type="protein sequence ID" value="WNC73589.1"/>
    <property type="molecule type" value="Genomic_DNA"/>
</dbReference>
<reference evidence="4" key="1">
    <citation type="submission" date="2023-09" db="EMBL/GenBank/DDBJ databases">
        <authorList>
            <person name="Li S."/>
            <person name="Li X."/>
            <person name="Zhang C."/>
            <person name="Zhao Z."/>
        </authorList>
    </citation>
    <scope>NUCLEOTIDE SEQUENCE [LARGE SCALE GENOMIC DNA]</scope>
    <source>
        <strain evidence="4">SQ149</strain>
    </source>
</reference>